<accession>A0A7Y6NHA4</accession>
<comment type="caution">
    <text evidence="1">The sequence shown here is derived from an EMBL/GenBank/DDBJ whole genome shotgun (WGS) entry which is preliminary data.</text>
</comment>
<dbReference type="GeneID" id="57347039"/>
<sequence length="69" mass="7774">MNSTTFTKSPSEPLRHLVQAMLLQPGGPVWQLLWESTENPDSLSLENAQIFDFVVLLNEAFTQNQNCPV</sequence>
<name>A0A7Y6NHA4_9GAMM</name>
<evidence type="ECO:0000313" key="2">
    <source>
        <dbReference type="Proteomes" id="UP000566985"/>
    </source>
</evidence>
<evidence type="ECO:0000313" key="1">
    <source>
        <dbReference type="EMBL" id="NUY98436.1"/>
    </source>
</evidence>
<protein>
    <submittedName>
        <fullName evidence="1">Uncharacterized protein</fullName>
    </submittedName>
</protein>
<dbReference type="RefSeq" id="WP_164092208.1">
    <property type="nucleotide sequence ID" value="NZ_JABWPE010000025.1"/>
</dbReference>
<dbReference type="Proteomes" id="UP000566985">
    <property type="component" value="Unassembled WGS sequence"/>
</dbReference>
<organism evidence="1 2">
    <name type="scientific">Pantoea brenneri</name>
    <dbReference type="NCBI Taxonomy" id="472694"/>
    <lineage>
        <taxon>Bacteria</taxon>
        <taxon>Pseudomonadati</taxon>
        <taxon>Pseudomonadota</taxon>
        <taxon>Gammaproteobacteria</taxon>
        <taxon>Enterobacterales</taxon>
        <taxon>Erwiniaceae</taxon>
        <taxon>Pantoea</taxon>
    </lineage>
</organism>
<dbReference type="AlphaFoldDB" id="A0A7Y6NHA4"/>
<reference evidence="1 2" key="1">
    <citation type="submission" date="2020-05" db="EMBL/GenBank/DDBJ databases">
        <title>Whole Genome Sequences of Enterobacteriales Associated with the International Space Station.</title>
        <authorList>
            <person name="Bharadwaj A."/>
            <person name="Daudu R."/>
            <person name="Singh N."/>
            <person name="Wood J."/>
            <person name="Debieu M."/>
            <person name="Mason C."/>
            <person name="Wang C."/>
            <person name="Venkateswaran K."/>
        </authorList>
    </citation>
    <scope>NUCLEOTIDE SEQUENCE [LARGE SCALE GENOMIC DNA]</scope>
    <source>
        <strain evidence="1 2">IF5SW-B1</strain>
    </source>
</reference>
<dbReference type="EMBL" id="JABWPM010000025">
    <property type="protein sequence ID" value="NUY98436.1"/>
    <property type="molecule type" value="Genomic_DNA"/>
</dbReference>
<gene>
    <name evidence="1" type="ORF">HU668_18425</name>
</gene>
<proteinExistence type="predicted"/>